<evidence type="ECO:0000313" key="2">
    <source>
        <dbReference type="EMBL" id="GEB33953.1"/>
    </source>
</evidence>
<reference evidence="2 3" key="1">
    <citation type="submission" date="2019-06" db="EMBL/GenBank/DDBJ databases">
        <title>Whole genome shotgun sequence of Brevibacillus parabrevis NBRC 12334.</title>
        <authorList>
            <person name="Hosoyama A."/>
            <person name="Uohara A."/>
            <person name="Ohji S."/>
            <person name="Ichikawa N."/>
        </authorList>
    </citation>
    <scope>NUCLEOTIDE SEQUENCE [LARGE SCALE GENOMIC DNA]</scope>
    <source>
        <strain evidence="2 3">NBRC 12334</strain>
    </source>
</reference>
<dbReference type="RefSeq" id="WP_167470366.1">
    <property type="nucleotide sequence ID" value="NZ_BJMH01000018.1"/>
</dbReference>
<dbReference type="EMBL" id="BJMH01000018">
    <property type="protein sequence ID" value="GEB33953.1"/>
    <property type="molecule type" value="Genomic_DNA"/>
</dbReference>
<dbReference type="GeneID" id="87610393"/>
<keyword evidence="3" id="KW-1185">Reference proteome</keyword>
<dbReference type="AlphaFoldDB" id="A0A4Y3PKK4"/>
<evidence type="ECO:0000256" key="1">
    <source>
        <dbReference type="SAM" id="Phobius"/>
    </source>
</evidence>
<comment type="caution">
    <text evidence="2">The sequence shown here is derived from an EMBL/GenBank/DDBJ whole genome shotgun (WGS) entry which is preliminary data.</text>
</comment>
<name>A0A4Y3PKK4_BREPA</name>
<gene>
    <name evidence="2" type="ORF">BPA01_35330</name>
</gene>
<keyword evidence="1" id="KW-0472">Membrane</keyword>
<dbReference type="Proteomes" id="UP000316882">
    <property type="component" value="Unassembled WGS sequence"/>
</dbReference>
<evidence type="ECO:0000313" key="3">
    <source>
        <dbReference type="Proteomes" id="UP000316882"/>
    </source>
</evidence>
<protein>
    <submittedName>
        <fullName evidence="2">Uncharacterized protein</fullName>
    </submittedName>
</protein>
<feature type="transmembrane region" description="Helical" evidence="1">
    <location>
        <begin position="6"/>
        <end position="23"/>
    </location>
</feature>
<keyword evidence="1" id="KW-1133">Transmembrane helix</keyword>
<organism evidence="2 3">
    <name type="scientific">Brevibacillus parabrevis</name>
    <dbReference type="NCBI Taxonomy" id="54914"/>
    <lineage>
        <taxon>Bacteria</taxon>
        <taxon>Bacillati</taxon>
        <taxon>Bacillota</taxon>
        <taxon>Bacilli</taxon>
        <taxon>Bacillales</taxon>
        <taxon>Paenibacillaceae</taxon>
        <taxon>Brevibacillus</taxon>
    </lineage>
</organism>
<accession>A0A4Y3PKK4</accession>
<sequence>MRFWLLFTIICVAILLVGVLIDWRAKRKKQTLLIDKDKNHSIDEGYDPRNRDDPM</sequence>
<proteinExistence type="predicted"/>
<keyword evidence="1" id="KW-0812">Transmembrane</keyword>